<gene>
    <name evidence="1" type="ORF">QBC32DRAFT_320121</name>
</gene>
<dbReference type="AlphaFoldDB" id="A0AAN6NLZ0"/>
<sequence>MSFDDSDPALFSPSGSAGSGSGDLLDFVAPAISAFDLNSLRSAINKTFEVEFDIAVCRAALYEIPRDAALTDLLESLD</sequence>
<proteinExistence type="predicted"/>
<protein>
    <submittedName>
        <fullName evidence="1">Uncharacterized protein</fullName>
    </submittedName>
</protein>
<evidence type="ECO:0000313" key="1">
    <source>
        <dbReference type="EMBL" id="KAK3946508.1"/>
    </source>
</evidence>
<keyword evidence="2" id="KW-1185">Reference proteome</keyword>
<reference evidence="1" key="2">
    <citation type="submission" date="2023-06" db="EMBL/GenBank/DDBJ databases">
        <authorList>
            <consortium name="Lawrence Berkeley National Laboratory"/>
            <person name="Mondo S.J."/>
            <person name="Hensen N."/>
            <person name="Bonometti L."/>
            <person name="Westerberg I."/>
            <person name="Brannstrom I.O."/>
            <person name="Guillou S."/>
            <person name="Cros-Aarteil S."/>
            <person name="Calhoun S."/>
            <person name="Haridas S."/>
            <person name="Kuo A."/>
            <person name="Pangilinan J."/>
            <person name="Riley R."/>
            <person name="Labutti K."/>
            <person name="Andreopoulos B."/>
            <person name="Lipzen A."/>
            <person name="Chen C."/>
            <person name="Yanf M."/>
            <person name="Daum C."/>
            <person name="Ng V."/>
            <person name="Clum A."/>
            <person name="Steindorff A."/>
            <person name="Ohm R."/>
            <person name="Martin F."/>
            <person name="Silar P."/>
            <person name="Natvig D."/>
            <person name="Lalanne C."/>
            <person name="Gautier V."/>
            <person name="Ament-Velasquez S.L."/>
            <person name="Kruys A."/>
            <person name="Hutchinson M.I."/>
            <person name="Powell A.J."/>
            <person name="Barry K."/>
            <person name="Miller A.N."/>
            <person name="Grigoriev I.V."/>
            <person name="Debuchy R."/>
            <person name="Gladieux P."/>
            <person name="Thoren M.H."/>
            <person name="Johannesson H."/>
        </authorList>
    </citation>
    <scope>NUCLEOTIDE SEQUENCE</scope>
    <source>
        <strain evidence="1">CBS 626.80</strain>
    </source>
</reference>
<dbReference type="EMBL" id="MU859853">
    <property type="protein sequence ID" value="KAK3946508.1"/>
    <property type="molecule type" value="Genomic_DNA"/>
</dbReference>
<dbReference type="Proteomes" id="UP001303222">
    <property type="component" value="Unassembled WGS sequence"/>
</dbReference>
<evidence type="ECO:0000313" key="2">
    <source>
        <dbReference type="Proteomes" id="UP001303222"/>
    </source>
</evidence>
<accession>A0AAN6NLZ0</accession>
<reference evidence="1" key="1">
    <citation type="journal article" date="2023" name="Mol. Phylogenet. Evol.">
        <title>Genome-scale phylogeny and comparative genomics of the fungal order Sordariales.</title>
        <authorList>
            <person name="Hensen N."/>
            <person name="Bonometti L."/>
            <person name="Westerberg I."/>
            <person name="Brannstrom I.O."/>
            <person name="Guillou S."/>
            <person name="Cros-Aarteil S."/>
            <person name="Calhoun S."/>
            <person name="Haridas S."/>
            <person name="Kuo A."/>
            <person name="Mondo S."/>
            <person name="Pangilinan J."/>
            <person name="Riley R."/>
            <person name="LaButti K."/>
            <person name="Andreopoulos B."/>
            <person name="Lipzen A."/>
            <person name="Chen C."/>
            <person name="Yan M."/>
            <person name="Daum C."/>
            <person name="Ng V."/>
            <person name="Clum A."/>
            <person name="Steindorff A."/>
            <person name="Ohm R.A."/>
            <person name="Martin F."/>
            <person name="Silar P."/>
            <person name="Natvig D.O."/>
            <person name="Lalanne C."/>
            <person name="Gautier V."/>
            <person name="Ament-Velasquez S.L."/>
            <person name="Kruys A."/>
            <person name="Hutchinson M.I."/>
            <person name="Powell A.J."/>
            <person name="Barry K."/>
            <person name="Miller A.N."/>
            <person name="Grigoriev I.V."/>
            <person name="Debuchy R."/>
            <person name="Gladieux P."/>
            <person name="Hiltunen Thoren M."/>
            <person name="Johannesson H."/>
        </authorList>
    </citation>
    <scope>NUCLEOTIDE SEQUENCE</scope>
    <source>
        <strain evidence="1">CBS 626.80</strain>
    </source>
</reference>
<organism evidence="1 2">
    <name type="scientific">Pseudoneurospora amorphoporcata</name>
    <dbReference type="NCBI Taxonomy" id="241081"/>
    <lineage>
        <taxon>Eukaryota</taxon>
        <taxon>Fungi</taxon>
        <taxon>Dikarya</taxon>
        <taxon>Ascomycota</taxon>
        <taxon>Pezizomycotina</taxon>
        <taxon>Sordariomycetes</taxon>
        <taxon>Sordariomycetidae</taxon>
        <taxon>Sordariales</taxon>
        <taxon>Sordariaceae</taxon>
        <taxon>Pseudoneurospora</taxon>
    </lineage>
</organism>
<name>A0AAN6NLZ0_9PEZI</name>
<comment type="caution">
    <text evidence="1">The sequence shown here is derived from an EMBL/GenBank/DDBJ whole genome shotgun (WGS) entry which is preliminary data.</text>
</comment>